<feature type="compositionally biased region" description="Low complexity" evidence="1">
    <location>
        <begin position="128"/>
        <end position="150"/>
    </location>
</feature>
<dbReference type="OrthoDB" id="3800309at2759"/>
<gene>
    <name evidence="2" type="ORF">P171DRAFT_476790</name>
</gene>
<evidence type="ECO:0000256" key="1">
    <source>
        <dbReference type="SAM" id="MobiDB-lite"/>
    </source>
</evidence>
<protein>
    <submittedName>
        <fullName evidence="2">Uncharacterized protein</fullName>
    </submittedName>
</protein>
<keyword evidence="3" id="KW-1185">Reference proteome</keyword>
<feature type="compositionally biased region" description="Polar residues" evidence="1">
    <location>
        <begin position="109"/>
        <end position="119"/>
    </location>
</feature>
<feature type="region of interest" description="Disordered" evidence="1">
    <location>
        <begin position="413"/>
        <end position="445"/>
    </location>
</feature>
<dbReference type="Proteomes" id="UP000799764">
    <property type="component" value="Unassembled WGS sequence"/>
</dbReference>
<comment type="caution">
    <text evidence="2">The sequence shown here is derived from an EMBL/GenBank/DDBJ whole genome shotgun (WGS) entry which is preliminary data.</text>
</comment>
<evidence type="ECO:0000313" key="3">
    <source>
        <dbReference type="Proteomes" id="UP000799764"/>
    </source>
</evidence>
<sequence length="445" mass="48598">MDSNKSDPSPSDIAELQRDCHPFPAYIDYMQGRPTEYERLMENLELAVSDDQDENRSFPQKLAMGNPMAPADGSGVSAPYKYSDPPAPVPAAGSYPSPQSMHAAPPSSMLGNTMTSRIPSQPPGLRMNKQSRQNQQSRQKPSLFGSSTTTTGGGLIGGAQQNHVHISGAFGQNKPGGLQRLNAHYGSPPSLFAAGPGPTQLPAGGQANRPPMMRTNVTETQPQPMVMGTSQSEISAPLSAPPTNHAPKTSSASAVPKPPVLILQRDDLLKPAFNWMPQQARASTNDKVGHLRDIIASGDIPMSTRNSARIELLSLGAQVTEALFMLIHLRLLRNIHQTMPSLYDAKMVTRHYPNDHPENIKANGTIQRIRQQFSGPAQDYMKRLFEEMIKRASQGKMAYEAIPGWLEQWNREHAPKAPKENAAVQEVEMKQSKGESSPLPQWRAP</sequence>
<feature type="compositionally biased region" description="Polar residues" evidence="1">
    <location>
        <begin position="215"/>
        <end position="234"/>
    </location>
</feature>
<name>A0A9P4PAL0_9PLEO</name>
<evidence type="ECO:0000313" key="2">
    <source>
        <dbReference type="EMBL" id="KAF2439668.1"/>
    </source>
</evidence>
<reference evidence="2" key="1">
    <citation type="journal article" date="2020" name="Stud. Mycol.">
        <title>101 Dothideomycetes genomes: a test case for predicting lifestyles and emergence of pathogens.</title>
        <authorList>
            <person name="Haridas S."/>
            <person name="Albert R."/>
            <person name="Binder M."/>
            <person name="Bloem J."/>
            <person name="Labutti K."/>
            <person name="Salamov A."/>
            <person name="Andreopoulos B."/>
            <person name="Baker S."/>
            <person name="Barry K."/>
            <person name="Bills G."/>
            <person name="Bluhm B."/>
            <person name="Cannon C."/>
            <person name="Castanera R."/>
            <person name="Culley D."/>
            <person name="Daum C."/>
            <person name="Ezra D."/>
            <person name="Gonzalez J."/>
            <person name="Henrissat B."/>
            <person name="Kuo A."/>
            <person name="Liang C."/>
            <person name="Lipzen A."/>
            <person name="Lutzoni F."/>
            <person name="Magnuson J."/>
            <person name="Mondo S."/>
            <person name="Nolan M."/>
            <person name="Ohm R."/>
            <person name="Pangilinan J."/>
            <person name="Park H.-J."/>
            <person name="Ramirez L."/>
            <person name="Alfaro M."/>
            <person name="Sun H."/>
            <person name="Tritt A."/>
            <person name="Yoshinaga Y."/>
            <person name="Zwiers L.-H."/>
            <person name="Turgeon B."/>
            <person name="Goodwin S."/>
            <person name="Spatafora J."/>
            <person name="Crous P."/>
            <person name="Grigoriev I."/>
        </authorList>
    </citation>
    <scope>NUCLEOTIDE SEQUENCE</scope>
    <source>
        <strain evidence="2">CBS 690.94</strain>
    </source>
</reference>
<dbReference type="AlphaFoldDB" id="A0A9P4PAL0"/>
<accession>A0A9P4PAL0</accession>
<proteinExistence type="predicted"/>
<dbReference type="EMBL" id="MU001509">
    <property type="protein sequence ID" value="KAF2439668.1"/>
    <property type="molecule type" value="Genomic_DNA"/>
</dbReference>
<organism evidence="2 3">
    <name type="scientific">Karstenula rhodostoma CBS 690.94</name>
    <dbReference type="NCBI Taxonomy" id="1392251"/>
    <lineage>
        <taxon>Eukaryota</taxon>
        <taxon>Fungi</taxon>
        <taxon>Dikarya</taxon>
        <taxon>Ascomycota</taxon>
        <taxon>Pezizomycotina</taxon>
        <taxon>Dothideomycetes</taxon>
        <taxon>Pleosporomycetidae</taxon>
        <taxon>Pleosporales</taxon>
        <taxon>Massarineae</taxon>
        <taxon>Didymosphaeriaceae</taxon>
        <taxon>Karstenula</taxon>
    </lineage>
</organism>
<feature type="region of interest" description="Disordered" evidence="1">
    <location>
        <begin position="48"/>
        <end position="254"/>
    </location>
</feature>